<protein>
    <submittedName>
        <fullName evidence="3">2861_t:CDS:1</fullName>
    </submittedName>
</protein>
<keyword evidence="2" id="KW-1133">Transmembrane helix</keyword>
<feature type="region of interest" description="Disordered" evidence="1">
    <location>
        <begin position="276"/>
        <end position="316"/>
    </location>
</feature>
<dbReference type="EMBL" id="CAJVPI010000126">
    <property type="protein sequence ID" value="CAG8485261.1"/>
    <property type="molecule type" value="Genomic_DNA"/>
</dbReference>
<feature type="compositionally biased region" description="Polar residues" evidence="1">
    <location>
        <begin position="116"/>
        <end position="126"/>
    </location>
</feature>
<keyword evidence="4" id="KW-1185">Reference proteome</keyword>
<gene>
    <name evidence="3" type="ORF">PBRASI_LOCUS1797</name>
</gene>
<dbReference type="OrthoDB" id="10470639at2759"/>
<comment type="caution">
    <text evidence="3">The sequence shown here is derived from an EMBL/GenBank/DDBJ whole genome shotgun (WGS) entry which is preliminary data.</text>
</comment>
<dbReference type="Proteomes" id="UP000789739">
    <property type="component" value="Unassembled WGS sequence"/>
</dbReference>
<keyword evidence="2" id="KW-0472">Membrane</keyword>
<feature type="compositionally biased region" description="Low complexity" evidence="1">
    <location>
        <begin position="243"/>
        <end position="262"/>
    </location>
</feature>
<evidence type="ECO:0000313" key="3">
    <source>
        <dbReference type="EMBL" id="CAG8485261.1"/>
    </source>
</evidence>
<feature type="region of interest" description="Disordered" evidence="1">
    <location>
        <begin position="373"/>
        <end position="407"/>
    </location>
</feature>
<name>A0A9N8ZAY1_9GLOM</name>
<evidence type="ECO:0000313" key="4">
    <source>
        <dbReference type="Proteomes" id="UP000789739"/>
    </source>
</evidence>
<sequence>MTSSLSSSPFATIQRRQYSPFDNEKKLALPSYAIILIIAGGSIFILATITAIVCLVRKRSIKKQKAGNSVGSGIYAYLPNGNPRNKDEEGVGFRYEPTRLLSTVDEDDRYPGQPTHPMSSADQNRFGSGLSRPVAKKPPNYIPDIQTDFSRSNYGEVPRRDATSPQPIHASGGQKGGFNKSNRTRIAADIPPLDTGINKYTNTGGNNGDSQGSQYSAAIRNQLQQHYPPPNPVLPKPRRSSLAQSSPISPVSPVSSVSQASPISPTAQMPLIHEYESYVPSPTRQSRLQRSRGTSRYSRGRAFQSPISSSSSGYGQATAQKRGTVDYDWKNYHHKRNNTNATGRVSGDRATRVNTYTATDAIGMREQRLFDSKDGSENDYLNVASPIGSTTGYLSDEMGHSEVEDTR</sequence>
<feature type="transmembrane region" description="Helical" evidence="2">
    <location>
        <begin position="32"/>
        <end position="56"/>
    </location>
</feature>
<dbReference type="AlphaFoldDB" id="A0A9N8ZAY1"/>
<evidence type="ECO:0000256" key="1">
    <source>
        <dbReference type="SAM" id="MobiDB-lite"/>
    </source>
</evidence>
<proteinExistence type="predicted"/>
<feature type="compositionally biased region" description="Low complexity" evidence="1">
    <location>
        <begin position="291"/>
        <end position="301"/>
    </location>
</feature>
<feature type="compositionally biased region" description="Basic and acidic residues" evidence="1">
    <location>
        <begin position="397"/>
        <end position="407"/>
    </location>
</feature>
<evidence type="ECO:0000256" key="2">
    <source>
        <dbReference type="SAM" id="Phobius"/>
    </source>
</evidence>
<organism evidence="3 4">
    <name type="scientific">Paraglomus brasilianum</name>
    <dbReference type="NCBI Taxonomy" id="144538"/>
    <lineage>
        <taxon>Eukaryota</taxon>
        <taxon>Fungi</taxon>
        <taxon>Fungi incertae sedis</taxon>
        <taxon>Mucoromycota</taxon>
        <taxon>Glomeromycotina</taxon>
        <taxon>Glomeromycetes</taxon>
        <taxon>Paraglomerales</taxon>
        <taxon>Paraglomeraceae</taxon>
        <taxon>Paraglomus</taxon>
    </lineage>
</organism>
<feature type="region of interest" description="Disordered" evidence="1">
    <location>
        <begin position="104"/>
        <end position="213"/>
    </location>
</feature>
<feature type="region of interest" description="Disordered" evidence="1">
    <location>
        <begin position="225"/>
        <end position="262"/>
    </location>
</feature>
<accession>A0A9N8ZAY1</accession>
<reference evidence="3" key="1">
    <citation type="submission" date="2021-06" db="EMBL/GenBank/DDBJ databases">
        <authorList>
            <person name="Kallberg Y."/>
            <person name="Tangrot J."/>
            <person name="Rosling A."/>
        </authorList>
    </citation>
    <scope>NUCLEOTIDE SEQUENCE</scope>
    <source>
        <strain evidence="3">BR232B</strain>
    </source>
</reference>
<feature type="compositionally biased region" description="Polar residues" evidence="1">
    <location>
        <begin position="198"/>
        <end position="213"/>
    </location>
</feature>
<keyword evidence="2" id="KW-0812">Transmembrane</keyword>